<dbReference type="PANTHER" id="PTHR36156">
    <property type="entry name" value="SLR2101 PROTEIN"/>
    <property type="match status" value="1"/>
</dbReference>
<dbReference type="AlphaFoldDB" id="A0A9P6E1P3"/>
<dbReference type="InterPro" id="IPR047142">
    <property type="entry name" value="OryJ/VirC-like"/>
</dbReference>
<dbReference type="Proteomes" id="UP000886523">
    <property type="component" value="Unassembled WGS sequence"/>
</dbReference>
<dbReference type="InterPro" id="IPR013096">
    <property type="entry name" value="Cupin_2"/>
</dbReference>
<protein>
    <recommendedName>
        <fullName evidence="1">Cupin type-2 domain-containing protein</fullName>
    </recommendedName>
</protein>
<dbReference type="OrthoDB" id="5840532at2759"/>
<sequence>MTVETVAPYTLPVVRRLITSHTPEGKGTIHRDEKVESYLSPIKGCRITPLWTTTESPAINSEQTLDGAGLAPDRMHIVSTNGSHIGAFDVAPGLEVPTHRTSTLDYIILVNGELTSVMEDGTESILTPGDIVIQRGTQHKWENRGTTWARFIAVLVDAKPVELVNKEGENVVLKEGWA</sequence>
<accession>A0A9P6E1P3</accession>
<dbReference type="InterPro" id="IPR014710">
    <property type="entry name" value="RmlC-like_jellyroll"/>
</dbReference>
<comment type="caution">
    <text evidence="2">The sequence shown here is derived from an EMBL/GenBank/DDBJ whole genome shotgun (WGS) entry which is preliminary data.</text>
</comment>
<dbReference type="CDD" id="cd02231">
    <property type="entry name" value="cupin_BLL6423-like"/>
    <property type="match status" value="1"/>
</dbReference>
<dbReference type="Pfam" id="PF07883">
    <property type="entry name" value="Cupin_2"/>
    <property type="match status" value="1"/>
</dbReference>
<proteinExistence type="predicted"/>
<dbReference type="EMBL" id="MU128915">
    <property type="protein sequence ID" value="KAF9519849.1"/>
    <property type="molecule type" value="Genomic_DNA"/>
</dbReference>
<evidence type="ECO:0000259" key="1">
    <source>
        <dbReference type="Pfam" id="PF07883"/>
    </source>
</evidence>
<gene>
    <name evidence="2" type="ORF">BS47DRAFT_1312092</name>
</gene>
<reference evidence="2" key="1">
    <citation type="journal article" date="2020" name="Nat. Commun.">
        <title>Large-scale genome sequencing of mycorrhizal fungi provides insights into the early evolution of symbiotic traits.</title>
        <authorList>
            <person name="Miyauchi S."/>
            <person name="Kiss E."/>
            <person name="Kuo A."/>
            <person name="Drula E."/>
            <person name="Kohler A."/>
            <person name="Sanchez-Garcia M."/>
            <person name="Morin E."/>
            <person name="Andreopoulos B."/>
            <person name="Barry K.W."/>
            <person name="Bonito G."/>
            <person name="Buee M."/>
            <person name="Carver A."/>
            <person name="Chen C."/>
            <person name="Cichocki N."/>
            <person name="Clum A."/>
            <person name="Culley D."/>
            <person name="Crous P.W."/>
            <person name="Fauchery L."/>
            <person name="Girlanda M."/>
            <person name="Hayes R.D."/>
            <person name="Keri Z."/>
            <person name="LaButti K."/>
            <person name="Lipzen A."/>
            <person name="Lombard V."/>
            <person name="Magnuson J."/>
            <person name="Maillard F."/>
            <person name="Murat C."/>
            <person name="Nolan M."/>
            <person name="Ohm R.A."/>
            <person name="Pangilinan J."/>
            <person name="Pereira M.F."/>
            <person name="Perotto S."/>
            <person name="Peter M."/>
            <person name="Pfister S."/>
            <person name="Riley R."/>
            <person name="Sitrit Y."/>
            <person name="Stielow J.B."/>
            <person name="Szollosi G."/>
            <person name="Zifcakova L."/>
            <person name="Stursova M."/>
            <person name="Spatafora J.W."/>
            <person name="Tedersoo L."/>
            <person name="Vaario L.M."/>
            <person name="Yamada A."/>
            <person name="Yan M."/>
            <person name="Wang P."/>
            <person name="Xu J."/>
            <person name="Bruns T."/>
            <person name="Baldrian P."/>
            <person name="Vilgalys R."/>
            <person name="Dunand C."/>
            <person name="Henrissat B."/>
            <person name="Grigoriev I.V."/>
            <person name="Hibbett D."/>
            <person name="Nagy L.G."/>
            <person name="Martin F.M."/>
        </authorList>
    </citation>
    <scope>NUCLEOTIDE SEQUENCE</scope>
    <source>
        <strain evidence="2">UP504</strain>
    </source>
</reference>
<evidence type="ECO:0000313" key="3">
    <source>
        <dbReference type="Proteomes" id="UP000886523"/>
    </source>
</evidence>
<dbReference type="SUPFAM" id="SSF51182">
    <property type="entry name" value="RmlC-like cupins"/>
    <property type="match status" value="1"/>
</dbReference>
<dbReference type="InterPro" id="IPR011051">
    <property type="entry name" value="RmlC_Cupin_sf"/>
</dbReference>
<dbReference type="PANTHER" id="PTHR36156:SF2">
    <property type="entry name" value="CUPIN TYPE-2 DOMAIN-CONTAINING PROTEIN"/>
    <property type="match status" value="1"/>
</dbReference>
<name>A0A9P6E1P3_9AGAM</name>
<dbReference type="Gene3D" id="2.60.120.10">
    <property type="entry name" value="Jelly Rolls"/>
    <property type="match status" value="1"/>
</dbReference>
<feature type="domain" description="Cupin type-2" evidence="1">
    <location>
        <begin position="88"/>
        <end position="154"/>
    </location>
</feature>
<organism evidence="2 3">
    <name type="scientific">Hydnum rufescens UP504</name>
    <dbReference type="NCBI Taxonomy" id="1448309"/>
    <lineage>
        <taxon>Eukaryota</taxon>
        <taxon>Fungi</taxon>
        <taxon>Dikarya</taxon>
        <taxon>Basidiomycota</taxon>
        <taxon>Agaricomycotina</taxon>
        <taxon>Agaricomycetes</taxon>
        <taxon>Cantharellales</taxon>
        <taxon>Hydnaceae</taxon>
        <taxon>Hydnum</taxon>
    </lineage>
</organism>
<keyword evidence="3" id="KW-1185">Reference proteome</keyword>
<evidence type="ECO:0000313" key="2">
    <source>
        <dbReference type="EMBL" id="KAF9519849.1"/>
    </source>
</evidence>